<dbReference type="AlphaFoldDB" id="A0AAE5X042"/>
<name>A0AAE5X042_9BRAD</name>
<dbReference type="EMBL" id="CP030053">
    <property type="protein sequence ID" value="QAU46230.1"/>
    <property type="molecule type" value="Genomic_DNA"/>
</dbReference>
<proteinExistence type="predicted"/>
<protein>
    <submittedName>
        <fullName evidence="2">Uncharacterized protein</fullName>
    </submittedName>
</protein>
<keyword evidence="1" id="KW-1133">Transmembrane helix</keyword>
<feature type="transmembrane region" description="Helical" evidence="1">
    <location>
        <begin position="54"/>
        <end position="76"/>
    </location>
</feature>
<evidence type="ECO:0000313" key="2">
    <source>
        <dbReference type="EMBL" id="QAU46230.1"/>
    </source>
</evidence>
<keyword evidence="1" id="KW-0472">Membrane</keyword>
<sequence length="274" mass="31039">MTDILKSVLGLVEARSAKLALSALIISTLLVAGALAIVSVNYDNGWKFEVPPTFKLAFVVAYFVIFVASWFILYLLNSKDAADVYSEVRELLKGGWLVSYRANIGPVSQVVTVPERQTQCQIVINPDNMKLELAFKLKNNPLFRDDEKQQIRDVGFRYNEDGGYTMFYYFTGQRTINSDIAESLVTDGSTDEIPIEIFGRVTFAKPSRGQLVNEMAGRWYDLNGNICRLFALLDMKKVAEIKQEPFERVRLLDVPIHKKYFDADMGEVTFSRST</sequence>
<dbReference type="Proteomes" id="UP000288972">
    <property type="component" value="Chromosome"/>
</dbReference>
<feature type="transmembrane region" description="Helical" evidence="1">
    <location>
        <begin position="21"/>
        <end position="42"/>
    </location>
</feature>
<evidence type="ECO:0000256" key="1">
    <source>
        <dbReference type="SAM" id="Phobius"/>
    </source>
</evidence>
<gene>
    <name evidence="2" type="ORF">XH91_13235</name>
</gene>
<dbReference type="RefSeq" id="WP_128951005.1">
    <property type="nucleotide sequence ID" value="NZ_CP030053.1"/>
</dbReference>
<reference evidence="2 3" key="1">
    <citation type="submission" date="2018-06" db="EMBL/GenBank/DDBJ databases">
        <title>Comparative genomics of rhizobia nodulating Arachis hypogaea in China.</title>
        <authorList>
            <person name="Li Y."/>
        </authorList>
    </citation>
    <scope>NUCLEOTIDE SEQUENCE [LARGE SCALE GENOMIC DNA]</scope>
    <source>
        <strain evidence="2 3">CCBAU 51670</strain>
    </source>
</reference>
<organism evidence="2 3">
    <name type="scientific">Bradyrhizobium guangzhouense</name>
    <dbReference type="NCBI Taxonomy" id="1325095"/>
    <lineage>
        <taxon>Bacteria</taxon>
        <taxon>Pseudomonadati</taxon>
        <taxon>Pseudomonadota</taxon>
        <taxon>Alphaproteobacteria</taxon>
        <taxon>Hyphomicrobiales</taxon>
        <taxon>Nitrobacteraceae</taxon>
        <taxon>Bradyrhizobium</taxon>
    </lineage>
</organism>
<keyword evidence="1" id="KW-0812">Transmembrane</keyword>
<accession>A0AAE5X042</accession>
<evidence type="ECO:0000313" key="3">
    <source>
        <dbReference type="Proteomes" id="UP000288972"/>
    </source>
</evidence>
<dbReference type="KEGG" id="bgz:XH91_13235"/>